<dbReference type="Pfam" id="PF13385">
    <property type="entry name" value="Laminin_G_3"/>
    <property type="match status" value="1"/>
</dbReference>
<dbReference type="PANTHER" id="PTHR46943">
    <property type="entry name" value="PENTRAXIN-RELATED PROTEIN PTX3"/>
    <property type="match status" value="1"/>
</dbReference>
<feature type="compositionally biased region" description="Low complexity" evidence="4">
    <location>
        <begin position="1153"/>
        <end position="1166"/>
    </location>
</feature>
<keyword evidence="7" id="KW-1185">Reference proteome</keyword>
<evidence type="ECO:0000256" key="3">
    <source>
        <dbReference type="SAM" id="Coils"/>
    </source>
</evidence>
<feature type="region of interest" description="Disordered" evidence="4">
    <location>
        <begin position="1"/>
        <end position="72"/>
    </location>
</feature>
<feature type="compositionally biased region" description="Polar residues" evidence="4">
    <location>
        <begin position="35"/>
        <end position="44"/>
    </location>
</feature>
<keyword evidence="1" id="KW-0732">Signal</keyword>
<dbReference type="SMART" id="SM00560">
    <property type="entry name" value="LamGL"/>
    <property type="match status" value="1"/>
</dbReference>
<evidence type="ECO:0000313" key="6">
    <source>
        <dbReference type="EMBL" id="GAA2132376.1"/>
    </source>
</evidence>
<evidence type="ECO:0000313" key="7">
    <source>
        <dbReference type="Proteomes" id="UP001422759"/>
    </source>
</evidence>
<evidence type="ECO:0000256" key="4">
    <source>
        <dbReference type="SAM" id="MobiDB-lite"/>
    </source>
</evidence>
<name>A0ABN2YTY7_9ACTN</name>
<dbReference type="SUPFAM" id="SSF49899">
    <property type="entry name" value="Concanavalin A-like lectins/glucanases"/>
    <property type="match status" value="1"/>
</dbReference>
<feature type="compositionally biased region" description="Low complexity" evidence="4">
    <location>
        <begin position="1115"/>
        <end position="1128"/>
    </location>
</feature>
<feature type="coiled-coil region" evidence="3">
    <location>
        <begin position="892"/>
        <end position="926"/>
    </location>
</feature>
<dbReference type="InterPro" id="IPR006558">
    <property type="entry name" value="LamG-like"/>
</dbReference>
<gene>
    <name evidence="6" type="ORF">GCM10009760_07350</name>
</gene>
<dbReference type="PANTHER" id="PTHR46943:SF1">
    <property type="entry name" value="PENTRAXIN-RELATED PROTEIN PTX3"/>
    <property type="match status" value="1"/>
</dbReference>
<accession>A0ABN2YTY7</accession>
<keyword evidence="2" id="KW-1015">Disulfide bond</keyword>
<sequence length="1451" mass="147881">MTEAHAVPVKPAPRAAATPPPAYAANGELAHYDFENSQPDSSPNLVDGGPNAVHHNGAFAGPRTDNEAIWGNPGSGGRTLRLDGTAAYLTVPVTLPTDQSFSVSAWVQLSKSGQSYTVVSEDGSRVSGFYLKVNPDGKPLFGMPRGDDEKAGWDTAGGPAVVAVATPTSYDWTHLTGVFDAAAGQIKLYVNGDLVATAPHTATWQATGQVQVGRGMWAGQPSDYFPGRMDEVRVWQRALPDIEAGEAAIPASTTRADRCTTGSWLHAGGPQVKALAGQALGGTPADVRRAIQWWGTGTLGAARMADQSAQHDANAAEAARQTGWSTTTKSFAVAPDYQSFYTPPDYGKPMRDFLMQSGDKSFDPPPLPKPTQAVLDQATAIMNQRKAETASQPWGGVYGFWVSADSLKAMSSYQIARWIRLGGFPSVAPAKDSVEFRMEVEDLKIQWAGCDPSEPFDPFHVFGDVIATADAEWQAEQAAQAKQRADITAADLQAAKDVQTASDAMVEAQGQAYIVSRMLVFQKYWQGQPKSNILYPKPAVLAQATTNIANAKKAVAAQLTIARNAAASAKSQADKATAAEADAGKTATANNTPYGRGLGYARQSAQVVKASAAAALSASKAVETTLASVSATQADSAALYALGDTQSHAAKAEFQRAAAQEAADQAHAAAAAAAAQADQAGQAAARAAADKVKAQQAQQTAQAAAADAHTQRGIAETERSNAATARAKADTERAKAVAAEATAKTQQTAADAALGAAQSAGQTAAAKEAAAEAAEGQAAAARDAAVTAEHNRDTTAARQKATEALAAAAAGTSDAQETRQAANDAATAAGQAATAATGARTAADQAGGAAVSARAAATQADGAAFRADAASSAAQADATTTAAAAATSHAAAADAIAASEQAAQNVKNAEAQVQKAEAASAAALAASQAARAEAVQANADSARTAGQAFAAAQSAVAARDAAASAVDAGNTAITLGTPFRESDSSAGLAVLVGQVGKTLAQQQADVAKARADEAAKAAKDAATLAAKATADAKAAAQLSANAAADAAAATVSLQRARAFAAQAAADAQATKDADAATTASDLQAQTDAFYAGVAARDAAADATAARASATDAEQNAASARGAANGAEQDASTARTVAGTADQQAGLAEQSASRAQGDATQADQAAQRAEEQQRKDQQAAQAAMVAAGSQNTGPGLSTDDASVLLAQCGQTCVDQFNQAKSDAGRDVLQWVQANGGQILLDVLGVTDAKKCFADADIEGCLWTALNVASLVAVVGKAPAVAKAVVRISEGLAKFFEECELAKRTLDRLRKLIEDARKVPSCPLAAGLALSARTASAAPLRSAQAPAGIGSRAVSGPLDPLTFFQDFTGRLDQFPAKGGQSDFEIHVYKQGVEWGFYSSNGWFSKHGLPIPKDAPAQLVSVLKGYAVDWMRRAGVLRAGDSIKGDDWMRPRSC</sequence>
<dbReference type="EMBL" id="BAAANT010000002">
    <property type="protein sequence ID" value="GAA2132376.1"/>
    <property type="molecule type" value="Genomic_DNA"/>
</dbReference>
<dbReference type="Gene3D" id="2.60.120.200">
    <property type="match status" value="1"/>
</dbReference>
<dbReference type="Proteomes" id="UP001422759">
    <property type="component" value="Unassembled WGS sequence"/>
</dbReference>
<dbReference type="InterPro" id="IPR042837">
    <property type="entry name" value="PTX3"/>
</dbReference>
<reference evidence="6 7" key="1">
    <citation type="journal article" date="2019" name="Int. J. Syst. Evol. Microbiol.">
        <title>The Global Catalogue of Microorganisms (GCM) 10K type strain sequencing project: providing services to taxonomists for standard genome sequencing and annotation.</title>
        <authorList>
            <consortium name="The Broad Institute Genomics Platform"/>
            <consortium name="The Broad Institute Genome Sequencing Center for Infectious Disease"/>
            <person name="Wu L."/>
            <person name="Ma J."/>
        </authorList>
    </citation>
    <scope>NUCLEOTIDE SEQUENCE [LARGE SCALE GENOMIC DNA]</scope>
    <source>
        <strain evidence="6 7">JCM 14560</strain>
    </source>
</reference>
<feature type="compositionally biased region" description="Basic and acidic residues" evidence="4">
    <location>
        <begin position="1167"/>
        <end position="1176"/>
    </location>
</feature>
<comment type="caution">
    <text evidence="6">The sequence shown here is derived from an EMBL/GenBank/DDBJ whole genome shotgun (WGS) entry which is preliminary data.</text>
</comment>
<feature type="coiled-coil region" evidence="3">
    <location>
        <begin position="1290"/>
        <end position="1317"/>
    </location>
</feature>
<protein>
    <recommendedName>
        <fullName evidence="5">LamG-like jellyroll fold domain-containing protein</fullName>
    </recommendedName>
</protein>
<keyword evidence="3" id="KW-0175">Coiled coil</keyword>
<dbReference type="InterPro" id="IPR013320">
    <property type="entry name" value="ConA-like_dom_sf"/>
</dbReference>
<evidence type="ECO:0000256" key="2">
    <source>
        <dbReference type="ARBA" id="ARBA00023157"/>
    </source>
</evidence>
<proteinExistence type="predicted"/>
<feature type="domain" description="LamG-like jellyroll fold" evidence="5">
    <location>
        <begin position="99"/>
        <end position="242"/>
    </location>
</feature>
<feature type="compositionally biased region" description="Low complexity" evidence="4">
    <location>
        <begin position="1177"/>
        <end position="1186"/>
    </location>
</feature>
<feature type="region of interest" description="Disordered" evidence="4">
    <location>
        <begin position="703"/>
        <end position="731"/>
    </location>
</feature>
<feature type="compositionally biased region" description="Low complexity" evidence="4">
    <location>
        <begin position="1"/>
        <end position="17"/>
    </location>
</feature>
<organism evidence="6 7">
    <name type="scientific">Kitasatospora kazusensis</name>
    <dbReference type="NCBI Taxonomy" id="407974"/>
    <lineage>
        <taxon>Bacteria</taxon>
        <taxon>Bacillati</taxon>
        <taxon>Actinomycetota</taxon>
        <taxon>Actinomycetes</taxon>
        <taxon>Kitasatosporales</taxon>
        <taxon>Streptomycetaceae</taxon>
        <taxon>Kitasatospora</taxon>
    </lineage>
</organism>
<evidence type="ECO:0000256" key="1">
    <source>
        <dbReference type="ARBA" id="ARBA00022729"/>
    </source>
</evidence>
<evidence type="ECO:0000259" key="5">
    <source>
        <dbReference type="SMART" id="SM00560"/>
    </source>
</evidence>
<feature type="region of interest" description="Disordered" evidence="4">
    <location>
        <begin position="1115"/>
        <end position="1192"/>
    </location>
</feature>